<feature type="domain" description="DNA helicase Pif1-like DEAD-box helicase" evidence="2">
    <location>
        <begin position="913"/>
        <end position="1119"/>
    </location>
</feature>
<dbReference type="Proteomes" id="UP000694867">
    <property type="component" value="Unplaced"/>
</dbReference>
<dbReference type="GO" id="GO:0000723">
    <property type="term" value="P:telomere maintenance"/>
    <property type="evidence" value="ECO:0007669"/>
    <property type="project" value="InterPro"/>
</dbReference>
<dbReference type="InterPro" id="IPR027417">
    <property type="entry name" value="P-loop_NTPase"/>
</dbReference>
<dbReference type="Gene3D" id="3.40.50.300">
    <property type="entry name" value="P-loop containing nucleotide triphosphate hydrolases"/>
    <property type="match status" value="1"/>
</dbReference>
<proteinExistence type="inferred from homology"/>
<comment type="catalytic activity">
    <reaction evidence="1">
        <text>ATP + H2O = ADP + phosphate + H(+)</text>
        <dbReference type="Rhea" id="RHEA:13065"/>
        <dbReference type="ChEBI" id="CHEBI:15377"/>
        <dbReference type="ChEBI" id="CHEBI:15378"/>
        <dbReference type="ChEBI" id="CHEBI:30616"/>
        <dbReference type="ChEBI" id="CHEBI:43474"/>
        <dbReference type="ChEBI" id="CHEBI:456216"/>
        <dbReference type="EC" id="5.6.2.3"/>
    </reaction>
</comment>
<dbReference type="RefSeq" id="XP_003740984.1">
    <property type="nucleotide sequence ID" value="XM_003740936.1"/>
</dbReference>
<dbReference type="GO" id="GO:0006281">
    <property type="term" value="P:DNA repair"/>
    <property type="evidence" value="ECO:0007669"/>
    <property type="project" value="UniProtKB-KW"/>
</dbReference>
<evidence type="ECO:0000259" key="2">
    <source>
        <dbReference type="Pfam" id="PF05970"/>
    </source>
</evidence>
<dbReference type="SUPFAM" id="SSF52540">
    <property type="entry name" value="P-loop containing nucleoside triphosphate hydrolases"/>
    <property type="match status" value="2"/>
</dbReference>
<dbReference type="Pfam" id="PF14214">
    <property type="entry name" value="Helitron_like_N"/>
    <property type="match status" value="1"/>
</dbReference>
<dbReference type="Pfam" id="PF21530">
    <property type="entry name" value="Pif1_2B_dom"/>
    <property type="match status" value="1"/>
</dbReference>
<keyword evidence="1" id="KW-0234">DNA repair</keyword>
<dbReference type="FunFam" id="3.40.50.300:FF:002884">
    <property type="entry name" value="ATP-dependent DNA helicase"/>
    <property type="match status" value="1"/>
</dbReference>
<dbReference type="EC" id="5.6.2.3" evidence="1"/>
<dbReference type="KEGG" id="goe:100902978"/>
<gene>
    <name evidence="6" type="primary">LOC100902978</name>
</gene>
<dbReference type="Pfam" id="PF05970">
    <property type="entry name" value="PIF1"/>
    <property type="match status" value="1"/>
</dbReference>
<sequence length="1356" mass="154159">MDSQCSACMAAHFQGERTMPGGSAYTTCCAKGKVHVALFERFPPPLRDLFLNQDQDSKSFRQHIRNYNNALAMASMTAKIEPPSGNGPYCFRVHGQVYHRIGGLRPPSGQLPQCAQVLIMDTEQAAQELAGREVNRNCCPNTFGLLHRILNDANPYAQAFKLMAQVADEEAERAQRDGCPGRPVRMVFHQNEHDDQRRYNAATANEVAVVYVGDEEDIPGERLLVVHESTGNLRIISYLDKLCDPLSYPLFFPSGGEGWHPQMERREPTSSRRCRVTQKEYYSYLLFTRDGLFNPLHYAGRLLQQFVVDSWLKIEMNRLNYIRQNQRELRLDTVRGLQDYMLSDPDDSVQPGRRIVLAATFNGGPRYMIAQYQDAMSIVSKYGKPDLFLTFTCNPAWPEITSNLSQGQTASERPDLIARVFQLKVKAFCDEVVRKQVLGEVAAYIYVIEFQKRGLPHMHMLLTLSGDSKLRTPSEVDSLISAELPDPIAAPELYKIVSSCMIHRPCGKHNPSSPCMINGQCSKSFPKNFRDETSLSAEGYPEYRRRQNGRRIICQGVHLDNRFVVPFCPYLTLLFDAHINVELCALLHAVKYLYKYLYKGPDRARIRLQQARLPEEEAHDEIDAYWDTRYVCAPEAIHRIFAFPLNDRSDAVTRLQIHLPGFESVRFEAGTEEAALISARDRFSTLTAFFDKNRRCRDLQEEHGMIPDDLIDSRKLRYHEMPEKFIFKNQRWQERKRGGNRNIGRMYFVSPQDHERFALRLLLLYGTGFTSYEDVRTVSGQTYSSFVEAARASGYLRDDSYSRDALQEASAQNMPRQLRSFFVALITFADIQPPHTVQLWEEYKPNFMEDFIHAGLSTEMAESKAFHDIVQRLSELGRDYYALLPLDIPQFEEIETAVNLEEHRAFGAELYQQLNPEQRVIVDEVLKAIADRRGQCYFVDGPGGSGKTFVYTTIYHLASSKGFKVMNDAWTGIAANLLPEGRTVTSAFRLIVPNNSRSSSIKGQSKEAGLLRSTDVIIWDEAPMAPKTALETIDSLLQDIMKNTAPFGGKTIVLGGDFRQILPVVERGSRGQIVDSCLKYSDLWKHFQQVRLSRNMRLSSDDLTFRQWLHQLGDGMLPADMDIPEDMRCQGNLADVIYGDICAENHGIDFAERTILTPKNAQALKINDYVLNKLAGEKKTFLSEDEAIVEDPSDASHFPTEFLNKMTPATLPPHELNLKTGCIVMLLRNLDVKNGLCNGTRFIVTEILSRVLICSFATGYNRGSSVLIPRIDCYYAHATLPFRLRRRQFPIRLSFCMTINKAQGQSFSRVGIDLQEAIFAHGQLYVALSRATSRGGISIASPNNRMRNIVYDEILR</sequence>
<keyword evidence="1" id="KW-0227">DNA damage</keyword>
<keyword evidence="5" id="KW-1185">Reference proteome</keyword>
<protein>
    <recommendedName>
        <fullName evidence="1">ATP-dependent DNA helicase</fullName>
        <ecNumber evidence="1">5.6.2.3</ecNumber>
    </recommendedName>
</protein>
<dbReference type="InterPro" id="IPR010285">
    <property type="entry name" value="DNA_helicase_pif1-like_DEAD"/>
</dbReference>
<reference evidence="6" key="1">
    <citation type="submission" date="2025-08" db="UniProtKB">
        <authorList>
            <consortium name="RefSeq"/>
        </authorList>
    </citation>
    <scope>IDENTIFICATION</scope>
</reference>
<evidence type="ECO:0000313" key="5">
    <source>
        <dbReference type="Proteomes" id="UP000694867"/>
    </source>
</evidence>
<keyword evidence="1" id="KW-0547">Nucleotide-binding</keyword>
<keyword evidence="1" id="KW-0347">Helicase</keyword>
<feature type="domain" description="Helitron helicase-like" evidence="3">
    <location>
        <begin position="281"/>
        <end position="462"/>
    </location>
</feature>
<evidence type="ECO:0000259" key="4">
    <source>
        <dbReference type="Pfam" id="PF21530"/>
    </source>
</evidence>
<dbReference type="CDD" id="cd18809">
    <property type="entry name" value="SF1_C_RecD"/>
    <property type="match status" value="1"/>
</dbReference>
<dbReference type="InterPro" id="IPR025476">
    <property type="entry name" value="Helitron_helicase-like"/>
</dbReference>
<keyword evidence="1" id="KW-0067">ATP-binding</keyword>
<keyword evidence="1" id="KW-0233">DNA recombination</keyword>
<keyword evidence="1" id="KW-0378">Hydrolase</keyword>
<accession>A0AAJ6QQS0</accession>
<evidence type="ECO:0000259" key="3">
    <source>
        <dbReference type="Pfam" id="PF14214"/>
    </source>
</evidence>
<feature type="domain" description="DNA helicase Pif1-like 2B" evidence="4">
    <location>
        <begin position="1201"/>
        <end position="1246"/>
    </location>
</feature>
<dbReference type="InterPro" id="IPR049163">
    <property type="entry name" value="Pif1-like_2B_dom"/>
</dbReference>
<evidence type="ECO:0000256" key="1">
    <source>
        <dbReference type="RuleBase" id="RU363044"/>
    </source>
</evidence>
<evidence type="ECO:0000313" key="6">
    <source>
        <dbReference type="RefSeq" id="XP_003740984.1"/>
    </source>
</evidence>
<comment type="similarity">
    <text evidence="1">Belongs to the helicase family.</text>
</comment>
<dbReference type="PANTHER" id="PTHR10492:SF57">
    <property type="entry name" value="ATP-DEPENDENT DNA HELICASE"/>
    <property type="match status" value="1"/>
</dbReference>
<dbReference type="GO" id="GO:0016787">
    <property type="term" value="F:hydrolase activity"/>
    <property type="evidence" value="ECO:0007669"/>
    <property type="project" value="UniProtKB-KW"/>
</dbReference>
<name>A0AAJ6QQS0_9ACAR</name>
<organism evidence="5 6">
    <name type="scientific">Galendromus occidentalis</name>
    <name type="common">western predatory mite</name>
    <dbReference type="NCBI Taxonomy" id="34638"/>
    <lineage>
        <taxon>Eukaryota</taxon>
        <taxon>Metazoa</taxon>
        <taxon>Ecdysozoa</taxon>
        <taxon>Arthropoda</taxon>
        <taxon>Chelicerata</taxon>
        <taxon>Arachnida</taxon>
        <taxon>Acari</taxon>
        <taxon>Parasitiformes</taxon>
        <taxon>Mesostigmata</taxon>
        <taxon>Gamasina</taxon>
        <taxon>Phytoseioidea</taxon>
        <taxon>Phytoseiidae</taxon>
        <taxon>Typhlodrominae</taxon>
        <taxon>Galendromus</taxon>
    </lineage>
</organism>
<dbReference type="PANTHER" id="PTHR10492">
    <property type="match status" value="1"/>
</dbReference>
<dbReference type="GO" id="GO:0005524">
    <property type="term" value="F:ATP binding"/>
    <property type="evidence" value="ECO:0007669"/>
    <property type="project" value="UniProtKB-KW"/>
</dbReference>
<dbReference type="GeneID" id="100902978"/>
<dbReference type="GO" id="GO:0043139">
    <property type="term" value="F:5'-3' DNA helicase activity"/>
    <property type="evidence" value="ECO:0007669"/>
    <property type="project" value="UniProtKB-EC"/>
</dbReference>
<dbReference type="GO" id="GO:0006310">
    <property type="term" value="P:DNA recombination"/>
    <property type="evidence" value="ECO:0007669"/>
    <property type="project" value="UniProtKB-KW"/>
</dbReference>
<comment type="cofactor">
    <cofactor evidence="1">
        <name>Mg(2+)</name>
        <dbReference type="ChEBI" id="CHEBI:18420"/>
    </cofactor>
</comment>